<comment type="similarity">
    <text evidence="1">Belongs to the short-chain dehydrogenases/reductases (SDR) family.</text>
</comment>
<evidence type="ECO:0000313" key="5">
    <source>
        <dbReference type="Proteomes" id="UP000799772"/>
    </source>
</evidence>
<dbReference type="InterPro" id="IPR036291">
    <property type="entry name" value="NAD(P)-bd_dom_sf"/>
</dbReference>
<keyword evidence="2" id="KW-0521">NADP</keyword>
<dbReference type="PRINTS" id="PR00081">
    <property type="entry name" value="GDHRDH"/>
</dbReference>
<protein>
    <submittedName>
        <fullName evidence="4">NAD(P)-binding protein</fullName>
    </submittedName>
</protein>
<dbReference type="Gene3D" id="3.40.50.720">
    <property type="entry name" value="NAD(P)-binding Rossmann-like Domain"/>
    <property type="match status" value="1"/>
</dbReference>
<dbReference type="Proteomes" id="UP000799772">
    <property type="component" value="Unassembled WGS sequence"/>
</dbReference>
<evidence type="ECO:0000313" key="4">
    <source>
        <dbReference type="EMBL" id="KAF2099735.1"/>
    </source>
</evidence>
<proteinExistence type="inferred from homology"/>
<evidence type="ECO:0000256" key="2">
    <source>
        <dbReference type="ARBA" id="ARBA00022857"/>
    </source>
</evidence>
<sequence>MSTAIRNPTTYWCPPVHHTVSEQTDPSNTTLHKPFVAVIIGSSRGIGRVTGISYARAGASGIVLTGRQQDTLSAAVADVRDAATCPGVDVRGVQCDVCSDADLQRLADEVKQHFGRIDALVVNAGVTTTPLKNPDGTEDWPKTVQQLDLADFRKTFEVNLFAVVGALKYLVPLVEAAGTNAEGGDGWQSPQSVIVVTSSSLHNYDPKLMAMGYSLSKYAAARMTEYVHEGHKEKGVCAFAIQPGTVMTVLTNRTTVAIDDIGLGGGLCVWLSKEKREWLSGRYIDARWDLEELTRRKDDIVTKDLLKLRMMM</sequence>
<dbReference type="SUPFAM" id="SSF51735">
    <property type="entry name" value="NAD(P)-binding Rossmann-fold domains"/>
    <property type="match status" value="1"/>
</dbReference>
<dbReference type="AlphaFoldDB" id="A0A9P4II67"/>
<evidence type="ECO:0000256" key="3">
    <source>
        <dbReference type="ARBA" id="ARBA00023002"/>
    </source>
</evidence>
<dbReference type="CDD" id="cd05233">
    <property type="entry name" value="SDR_c"/>
    <property type="match status" value="1"/>
</dbReference>
<keyword evidence="3" id="KW-0560">Oxidoreductase</keyword>
<dbReference type="GO" id="GO:0016491">
    <property type="term" value="F:oxidoreductase activity"/>
    <property type="evidence" value="ECO:0007669"/>
    <property type="project" value="UniProtKB-KW"/>
</dbReference>
<name>A0A9P4II67_9PEZI</name>
<comment type="caution">
    <text evidence="4">The sequence shown here is derived from an EMBL/GenBank/DDBJ whole genome shotgun (WGS) entry which is preliminary data.</text>
</comment>
<gene>
    <name evidence="4" type="ORF">NA57DRAFT_38711</name>
</gene>
<evidence type="ECO:0000256" key="1">
    <source>
        <dbReference type="ARBA" id="ARBA00006484"/>
    </source>
</evidence>
<keyword evidence="5" id="KW-1185">Reference proteome</keyword>
<reference evidence="4" key="1">
    <citation type="journal article" date="2020" name="Stud. Mycol.">
        <title>101 Dothideomycetes genomes: a test case for predicting lifestyles and emergence of pathogens.</title>
        <authorList>
            <person name="Haridas S."/>
            <person name="Albert R."/>
            <person name="Binder M."/>
            <person name="Bloem J."/>
            <person name="Labutti K."/>
            <person name="Salamov A."/>
            <person name="Andreopoulos B."/>
            <person name="Baker S."/>
            <person name="Barry K."/>
            <person name="Bills G."/>
            <person name="Bluhm B."/>
            <person name="Cannon C."/>
            <person name="Castanera R."/>
            <person name="Culley D."/>
            <person name="Daum C."/>
            <person name="Ezra D."/>
            <person name="Gonzalez J."/>
            <person name="Henrissat B."/>
            <person name="Kuo A."/>
            <person name="Liang C."/>
            <person name="Lipzen A."/>
            <person name="Lutzoni F."/>
            <person name="Magnuson J."/>
            <person name="Mondo S."/>
            <person name="Nolan M."/>
            <person name="Ohm R."/>
            <person name="Pangilinan J."/>
            <person name="Park H.-J."/>
            <person name="Ramirez L."/>
            <person name="Alfaro M."/>
            <person name="Sun H."/>
            <person name="Tritt A."/>
            <person name="Yoshinaga Y."/>
            <person name="Zwiers L.-H."/>
            <person name="Turgeon B."/>
            <person name="Goodwin S."/>
            <person name="Spatafora J."/>
            <person name="Crous P."/>
            <person name="Grigoriev I."/>
        </authorList>
    </citation>
    <scope>NUCLEOTIDE SEQUENCE</scope>
    <source>
        <strain evidence="4">CBS 133067</strain>
    </source>
</reference>
<dbReference type="OrthoDB" id="1933717at2759"/>
<dbReference type="PANTHER" id="PTHR43618">
    <property type="entry name" value="7-ALPHA-HYDROXYSTEROID DEHYDROGENASE"/>
    <property type="match status" value="1"/>
</dbReference>
<dbReference type="InterPro" id="IPR052178">
    <property type="entry name" value="Sec_Metab_Biosynth_SDR"/>
</dbReference>
<accession>A0A9P4II67</accession>
<dbReference type="Pfam" id="PF00106">
    <property type="entry name" value="adh_short"/>
    <property type="match status" value="1"/>
</dbReference>
<dbReference type="EMBL" id="ML978125">
    <property type="protein sequence ID" value="KAF2099735.1"/>
    <property type="molecule type" value="Genomic_DNA"/>
</dbReference>
<dbReference type="PANTHER" id="PTHR43618:SF8">
    <property type="entry name" value="7ALPHA-HYDROXYSTEROID DEHYDROGENASE"/>
    <property type="match status" value="1"/>
</dbReference>
<dbReference type="InterPro" id="IPR002347">
    <property type="entry name" value="SDR_fam"/>
</dbReference>
<organism evidence="4 5">
    <name type="scientific">Rhizodiscina lignyota</name>
    <dbReference type="NCBI Taxonomy" id="1504668"/>
    <lineage>
        <taxon>Eukaryota</taxon>
        <taxon>Fungi</taxon>
        <taxon>Dikarya</taxon>
        <taxon>Ascomycota</taxon>
        <taxon>Pezizomycotina</taxon>
        <taxon>Dothideomycetes</taxon>
        <taxon>Pleosporomycetidae</taxon>
        <taxon>Aulographales</taxon>
        <taxon>Rhizodiscinaceae</taxon>
        <taxon>Rhizodiscina</taxon>
    </lineage>
</organism>